<dbReference type="InterPro" id="IPR029046">
    <property type="entry name" value="LolA/LolB/LppX"/>
</dbReference>
<dbReference type="AlphaFoldDB" id="A0A223D598"/>
<dbReference type="PROSITE" id="PS00307">
    <property type="entry name" value="LECTIN_LEGUME_BETA"/>
    <property type="match status" value="1"/>
</dbReference>
<dbReference type="InterPro" id="IPR019825">
    <property type="entry name" value="Lectin_legB_Mn/Ca_BS"/>
</dbReference>
<sequence length="336" mass="37502">MRFNQRSVYLVLITVLVLSLAMVGCGSKNQETVMKDLTNFKQELKSYTSKATMTVTAHNSQQKYYIETWYLAPNYYRIALGNDPKDITQVIVKNDDGIFVVSPQLKKSFRFKGDWAENQGHVYLYHAAVDRILKSKDLAYDAAEGKLSFTLKMEPENPLIAKQRIVLNETNLHPLQVALLDKDAKSVVSVDFDSFSTGVDYKKENFTSEAAMALAPTDAQPVMAGAKDFGIIEPRYLPEGVTKLQPQESKSSVMLRFSGDNPFTIIEQRPAAKDSAMRSGELVDLWGTPAVLAQVDGGETRSMHWFHNNVEFSLTGKLPVEEMVKVAQSMIGTVGK</sequence>
<dbReference type="EMBL" id="CP022657">
    <property type="protein sequence ID" value="ASS76667.1"/>
    <property type="molecule type" value="Genomic_DNA"/>
</dbReference>
<dbReference type="PANTHER" id="PTHR37507:SF2">
    <property type="entry name" value="SPORULATION PROTEIN YDCC"/>
    <property type="match status" value="1"/>
</dbReference>
<dbReference type="InterPro" id="IPR025377">
    <property type="entry name" value="DUF4367"/>
</dbReference>
<dbReference type="PROSITE" id="PS51257">
    <property type="entry name" value="PROKAR_LIPOPROTEIN"/>
    <property type="match status" value="1"/>
</dbReference>
<reference evidence="2 3" key="1">
    <citation type="journal article" date="2015" name="Int. J. Syst. Evol. Microbiol.">
        <title>Tumebacillus algifaecis sp. nov., isolated from decomposing algal scum.</title>
        <authorList>
            <person name="Wu Y.F."/>
            <person name="Zhang B."/>
            <person name="Xing P."/>
            <person name="Wu Q.L."/>
            <person name="Liu S.J."/>
        </authorList>
    </citation>
    <scope>NUCLEOTIDE SEQUENCE [LARGE SCALE GENOMIC DNA]</scope>
    <source>
        <strain evidence="2 3">THMBR28</strain>
    </source>
</reference>
<accession>A0A223D598</accession>
<dbReference type="Gene3D" id="2.50.20.10">
    <property type="entry name" value="Lipoprotein localisation LolA/LolB/LppX"/>
    <property type="match status" value="1"/>
</dbReference>
<dbReference type="Pfam" id="PF14285">
    <property type="entry name" value="DUF4367"/>
    <property type="match status" value="1"/>
</dbReference>
<dbReference type="KEGG" id="tab:CIG75_17950"/>
<evidence type="ECO:0000313" key="3">
    <source>
        <dbReference type="Proteomes" id="UP000214688"/>
    </source>
</evidence>
<dbReference type="InterPro" id="IPR052944">
    <property type="entry name" value="Sporulation_related"/>
</dbReference>
<proteinExistence type="predicted"/>
<feature type="domain" description="DUF4367" evidence="1">
    <location>
        <begin position="232"/>
        <end position="330"/>
    </location>
</feature>
<dbReference type="Proteomes" id="UP000214688">
    <property type="component" value="Chromosome"/>
</dbReference>
<evidence type="ECO:0000259" key="1">
    <source>
        <dbReference type="Pfam" id="PF14285"/>
    </source>
</evidence>
<gene>
    <name evidence="2" type="ORF">CIG75_17950</name>
</gene>
<dbReference type="RefSeq" id="WP_094237895.1">
    <property type="nucleotide sequence ID" value="NZ_CP022657.1"/>
</dbReference>
<name>A0A223D598_9BACL</name>
<dbReference type="PANTHER" id="PTHR37507">
    <property type="entry name" value="SPORULATION PROTEIN YDCC"/>
    <property type="match status" value="1"/>
</dbReference>
<protein>
    <recommendedName>
        <fullName evidence="1">DUF4367 domain-containing protein</fullName>
    </recommendedName>
</protein>
<dbReference type="SUPFAM" id="SSF89392">
    <property type="entry name" value="Prokaryotic lipoproteins and lipoprotein localization factors"/>
    <property type="match status" value="1"/>
</dbReference>
<dbReference type="OrthoDB" id="9785380at2"/>
<keyword evidence="3" id="KW-1185">Reference proteome</keyword>
<organism evidence="2 3">
    <name type="scientific">Tumebacillus algifaecis</name>
    <dbReference type="NCBI Taxonomy" id="1214604"/>
    <lineage>
        <taxon>Bacteria</taxon>
        <taxon>Bacillati</taxon>
        <taxon>Bacillota</taxon>
        <taxon>Bacilli</taxon>
        <taxon>Bacillales</taxon>
        <taxon>Alicyclobacillaceae</taxon>
        <taxon>Tumebacillus</taxon>
    </lineage>
</organism>
<evidence type="ECO:0000313" key="2">
    <source>
        <dbReference type="EMBL" id="ASS76667.1"/>
    </source>
</evidence>